<accession>A0AAV5W518</accession>
<evidence type="ECO:0000313" key="2">
    <source>
        <dbReference type="Proteomes" id="UP001432322"/>
    </source>
</evidence>
<proteinExistence type="predicted"/>
<sequence length="149" mass="17007">HVRAHSHARVAVVDARIDDGYSIPSLYEEDLVSSIMTAGHYSFQPSTTHSLHQNHVEHVQNIHDDYWWKIFACTNRYNSLQYQLQYLCLSLSRILLIVSSPFLLSFSNWEIIEGNASNSFMMERTRRSRTSSTVKSIVDGIDTVVGVCS</sequence>
<name>A0AAV5W518_9BILA</name>
<reference evidence="1" key="1">
    <citation type="submission" date="2023-10" db="EMBL/GenBank/DDBJ databases">
        <title>Genome assembly of Pristionchus species.</title>
        <authorList>
            <person name="Yoshida K."/>
            <person name="Sommer R.J."/>
        </authorList>
    </citation>
    <scope>NUCLEOTIDE SEQUENCE</scope>
    <source>
        <strain evidence="1">RS5133</strain>
    </source>
</reference>
<dbReference type="AlphaFoldDB" id="A0AAV5W518"/>
<feature type="non-terminal residue" evidence="1">
    <location>
        <position position="1"/>
    </location>
</feature>
<dbReference type="EMBL" id="BTSY01000004">
    <property type="protein sequence ID" value="GMT24969.1"/>
    <property type="molecule type" value="Genomic_DNA"/>
</dbReference>
<comment type="caution">
    <text evidence="1">The sequence shown here is derived from an EMBL/GenBank/DDBJ whole genome shotgun (WGS) entry which is preliminary data.</text>
</comment>
<dbReference type="Proteomes" id="UP001432322">
    <property type="component" value="Unassembled WGS sequence"/>
</dbReference>
<organism evidence="1 2">
    <name type="scientific">Pristionchus fissidentatus</name>
    <dbReference type="NCBI Taxonomy" id="1538716"/>
    <lineage>
        <taxon>Eukaryota</taxon>
        <taxon>Metazoa</taxon>
        <taxon>Ecdysozoa</taxon>
        <taxon>Nematoda</taxon>
        <taxon>Chromadorea</taxon>
        <taxon>Rhabditida</taxon>
        <taxon>Rhabditina</taxon>
        <taxon>Diplogasteromorpha</taxon>
        <taxon>Diplogasteroidea</taxon>
        <taxon>Neodiplogasteridae</taxon>
        <taxon>Pristionchus</taxon>
    </lineage>
</organism>
<protein>
    <submittedName>
        <fullName evidence="1">Uncharacterized protein</fullName>
    </submittedName>
</protein>
<evidence type="ECO:0000313" key="1">
    <source>
        <dbReference type="EMBL" id="GMT24969.1"/>
    </source>
</evidence>
<keyword evidence="2" id="KW-1185">Reference proteome</keyword>
<gene>
    <name evidence="1" type="ORF">PFISCL1PPCAC_16266</name>
</gene>